<protein>
    <recommendedName>
        <fullName evidence="5">HTH lysR-type domain-containing protein</fullName>
    </recommendedName>
</protein>
<dbReference type="InterPro" id="IPR036390">
    <property type="entry name" value="WH_DNA-bd_sf"/>
</dbReference>
<dbReference type="RefSeq" id="WP_088566056.1">
    <property type="nucleotide sequence ID" value="NZ_CP020946.1"/>
</dbReference>
<evidence type="ECO:0000256" key="3">
    <source>
        <dbReference type="ARBA" id="ARBA00023125"/>
    </source>
</evidence>
<reference evidence="6 7" key="1">
    <citation type="submission" date="2017-04" db="EMBL/GenBank/DDBJ databases">
        <title>Whole genome sequence of Bdellovibrio bacteriovorus strain SSB218315.</title>
        <authorList>
            <person name="Oyedara O."/>
            <person name="Rodriguez-Perez M.A."/>
        </authorList>
    </citation>
    <scope>NUCLEOTIDE SEQUENCE [LARGE SCALE GENOMIC DNA]</scope>
    <source>
        <strain evidence="6 7">SSB218315</strain>
    </source>
</reference>
<feature type="domain" description="HTH lysR-type" evidence="5">
    <location>
        <begin position="5"/>
        <end position="62"/>
    </location>
</feature>
<dbReference type="InterPro" id="IPR050389">
    <property type="entry name" value="LysR-type_TF"/>
</dbReference>
<evidence type="ECO:0000256" key="2">
    <source>
        <dbReference type="ARBA" id="ARBA00023015"/>
    </source>
</evidence>
<dbReference type="Pfam" id="PF03466">
    <property type="entry name" value="LysR_substrate"/>
    <property type="match status" value="1"/>
</dbReference>
<evidence type="ECO:0000313" key="6">
    <source>
        <dbReference type="EMBL" id="ASD64598.1"/>
    </source>
</evidence>
<dbReference type="AlphaFoldDB" id="A0A1Z3NAT9"/>
<comment type="similarity">
    <text evidence="1">Belongs to the LysR transcriptional regulatory family.</text>
</comment>
<dbReference type="CDD" id="cd08417">
    <property type="entry name" value="PBP2_Nitroaromatics_like"/>
    <property type="match status" value="1"/>
</dbReference>
<keyword evidence="4" id="KW-0804">Transcription</keyword>
<sequence length="302" mass="34055">MKPGLDLNLLFIIESLYRTSNISKTAEELNMSQSAASHALSKLRDHFNDPLFVRVPKGMSATQTAKNMRASVEAFTQQARALAQQSEKFDPKKAQDRISIATTDMVEVILAPALLKRLKNEAPGLQISFRPTGGDLPKSELESGVYDLAIAGFYKNLPEGFYQVKVYEDGFSTAYRKNHPIIQGTLKAAQFYECDHALITLQGDFKDGLRKRVNGKTLERHIAFGSYSFTGLAWTVASTDLVLTAPSQLLKKYAEHFPVHVQKCPVDIPKIEIRMIWHSLTHKDPLKAWFREVLRQEFQKLS</sequence>
<dbReference type="OrthoDB" id="5289421at2"/>
<dbReference type="InterPro" id="IPR037402">
    <property type="entry name" value="YidZ_PBP2"/>
</dbReference>
<dbReference type="InterPro" id="IPR000847">
    <property type="entry name" value="LysR_HTH_N"/>
</dbReference>
<keyword evidence="3" id="KW-0238">DNA-binding</keyword>
<evidence type="ECO:0000313" key="7">
    <source>
        <dbReference type="Proteomes" id="UP000197003"/>
    </source>
</evidence>
<evidence type="ECO:0000259" key="5">
    <source>
        <dbReference type="PROSITE" id="PS50931"/>
    </source>
</evidence>
<dbReference type="PROSITE" id="PS50931">
    <property type="entry name" value="HTH_LYSR"/>
    <property type="match status" value="1"/>
</dbReference>
<dbReference type="InterPro" id="IPR036388">
    <property type="entry name" value="WH-like_DNA-bd_sf"/>
</dbReference>
<dbReference type="PANTHER" id="PTHR30118">
    <property type="entry name" value="HTH-TYPE TRANSCRIPTIONAL REGULATOR LEUO-RELATED"/>
    <property type="match status" value="1"/>
</dbReference>
<dbReference type="PANTHER" id="PTHR30118:SF15">
    <property type="entry name" value="TRANSCRIPTIONAL REGULATORY PROTEIN"/>
    <property type="match status" value="1"/>
</dbReference>
<gene>
    <name evidence="6" type="ORF">B9G79_13960</name>
</gene>
<dbReference type="Proteomes" id="UP000197003">
    <property type="component" value="Chromosome"/>
</dbReference>
<dbReference type="GO" id="GO:0003700">
    <property type="term" value="F:DNA-binding transcription factor activity"/>
    <property type="evidence" value="ECO:0007669"/>
    <property type="project" value="InterPro"/>
</dbReference>
<dbReference type="EMBL" id="CP020946">
    <property type="protein sequence ID" value="ASD64598.1"/>
    <property type="molecule type" value="Genomic_DNA"/>
</dbReference>
<organism evidence="6 7">
    <name type="scientific">Bdellovibrio bacteriovorus</name>
    <dbReference type="NCBI Taxonomy" id="959"/>
    <lineage>
        <taxon>Bacteria</taxon>
        <taxon>Pseudomonadati</taxon>
        <taxon>Bdellovibrionota</taxon>
        <taxon>Bdellovibrionia</taxon>
        <taxon>Bdellovibrionales</taxon>
        <taxon>Pseudobdellovibrionaceae</taxon>
        <taxon>Bdellovibrio</taxon>
    </lineage>
</organism>
<name>A0A1Z3NAT9_BDEBC</name>
<dbReference type="SUPFAM" id="SSF53850">
    <property type="entry name" value="Periplasmic binding protein-like II"/>
    <property type="match status" value="1"/>
</dbReference>
<evidence type="ECO:0000256" key="1">
    <source>
        <dbReference type="ARBA" id="ARBA00009437"/>
    </source>
</evidence>
<dbReference type="InterPro" id="IPR005119">
    <property type="entry name" value="LysR_subst-bd"/>
</dbReference>
<proteinExistence type="inferred from homology"/>
<evidence type="ECO:0000256" key="4">
    <source>
        <dbReference type="ARBA" id="ARBA00023163"/>
    </source>
</evidence>
<dbReference type="GO" id="GO:0003677">
    <property type="term" value="F:DNA binding"/>
    <property type="evidence" value="ECO:0007669"/>
    <property type="project" value="UniProtKB-KW"/>
</dbReference>
<keyword evidence="2" id="KW-0805">Transcription regulation</keyword>
<accession>A0A1Z3NAT9</accession>
<dbReference type="Gene3D" id="3.40.190.10">
    <property type="entry name" value="Periplasmic binding protein-like II"/>
    <property type="match status" value="2"/>
</dbReference>
<dbReference type="Pfam" id="PF00126">
    <property type="entry name" value="HTH_1"/>
    <property type="match status" value="1"/>
</dbReference>
<dbReference type="Gene3D" id="1.10.10.10">
    <property type="entry name" value="Winged helix-like DNA-binding domain superfamily/Winged helix DNA-binding domain"/>
    <property type="match status" value="1"/>
</dbReference>
<dbReference type="PRINTS" id="PR00039">
    <property type="entry name" value="HTHLYSR"/>
</dbReference>
<dbReference type="SUPFAM" id="SSF46785">
    <property type="entry name" value="Winged helix' DNA-binding domain"/>
    <property type="match status" value="1"/>
</dbReference>